<dbReference type="EMBL" id="JARGDH010000004">
    <property type="protein sequence ID" value="KAL0270161.1"/>
    <property type="molecule type" value="Genomic_DNA"/>
</dbReference>
<evidence type="ECO:0000256" key="17">
    <source>
        <dbReference type="ARBA" id="ARBA00069875"/>
    </source>
</evidence>
<dbReference type="InterPro" id="IPR047187">
    <property type="entry name" value="SF1_C_Upf1"/>
</dbReference>
<keyword evidence="5" id="KW-0547">Nucleotide-binding</keyword>
<evidence type="ECO:0000256" key="2">
    <source>
        <dbReference type="ARBA" id="ARBA00012552"/>
    </source>
</evidence>
<dbReference type="Pfam" id="PF16399">
    <property type="entry name" value="Aquarius_N_1st"/>
    <property type="match status" value="1"/>
</dbReference>
<feature type="domain" description="RNA helicase aquarius N-terminal" evidence="23">
    <location>
        <begin position="24"/>
        <end position="414"/>
    </location>
</feature>
<evidence type="ECO:0000256" key="3">
    <source>
        <dbReference type="ARBA" id="ARBA00022664"/>
    </source>
</evidence>
<dbReference type="Pfam" id="PF13087">
    <property type="entry name" value="AAA_12"/>
    <property type="match status" value="1"/>
</dbReference>
<evidence type="ECO:0000313" key="26">
    <source>
        <dbReference type="EMBL" id="KAL0270163.1"/>
    </source>
</evidence>
<evidence type="ECO:0000256" key="19">
    <source>
        <dbReference type="PIRNR" id="PIRNR038901"/>
    </source>
</evidence>
<sequence length="1471" mass="169766">MAEVSSAVKAKAAAPTVDQINADQITQLSNLYWAPHTHHALKPYDPNVIEDIYMKEILGSNFSIRRIMMLEFSQYTENYLWPNYKGGEASHAHMMSIVVMLNEKFRERVPAWEPFKRKSEQFPAFFQQVLETCLSDFSSLKEQTSLLIFLNHCFNSMEVDLVRDQVKRLVSLSMWVSLQLGRREQEFKNIPKWKKFWKLIQKKDAAVENKEKLDWERKFLHRLMLKFINLLKTIKEDEPVGSDRVRYCERFLELIIDLEALLPTRRFFNTVLDDCHLVTHCQLSDLVKSEAGHLFSQLLEMLKFYTHFEINDETGNPLTDHDMTEIHYNRITSLQKAAFAKFPDLRNFALLNVASVDTRKALTKHFASLKPEKLQAIARYLNLIPAEERQDLENWYRCDAEFLLELLVSRHERRASQLEALNDMPLYPTEDIIWDENVVPTEYFSGEGCLALPKLNLQFLTLHDYLLRNFNLFRLESTYEIRQDIEDAVSRLSPWKSEDGGVFFGGWARMALPIVSFAVVEVAKPNIGEKSPSRVRADVTINLSVRKEIKAEWENLRKHDVCFLITVKPTAYIGTKFNPKEPFMDQVGLKYVRGCEIEGMLDTNGRVIEDGPEPKPVLPGEKRTFRVWLDCNQYRMDMENSNKGSEDVYETFNILMRRKPKENNFKAVLETIRELVNTECVVPEWLHDIILGYGDPGAAHYSRMPNQIATIDFNDTFLNMDHLRASFPDHEIKVKTGDPTKLVPPFKLTFQEVEERKRKFEDEADEKKDLNKKKVIVVEPHVRLNRGPYLFNEPKKNAIPFTPTQIEAIRSGTQPGLTLVVGPPGTGKTDVAVQIISNLYHNFPQQRTLIVTHSNQALNQLFEKIMALDIDERHLLRLGHGEEALETDKDFSRYGRVNYVLAKRIELLGEVSRLQESLKVSGDVGYTCETAGHFFLYHVVARWEKFMSVVKPKTKKGEALPASIIKEEFPFHDFFENAPKPLFKGESFEEDMEIAQGCFRYIEKIFQQLEEFRAFELLRSGLDRSKYLLVKEAKIIAMTCTHAALKRKELVDLGFKYDNILMEEAAQILEIETFIPLLLQNPQDGYSRLKRWIMIGDHHQLPPVIKNMAFQKYSNMEQPLFTRIVRLGVPTVDLDSQGRSRPSICNLYNWRYKKLGNLRHVENWAEYRTGNAGFCYDYQLINVEDFNGVGESEPSPYFYQNLAEAEYCVAVYMYMRLIGYPAEKISILTTYNGQKHLIRDVVNMRCAKNPLIGRPYKVTTVDKYQGQQNDYILLSLVRTKAVGHLRDVRRLVVAMSRARLGLYIFARVSLFQNCFELTPAISQLMQRPLTLQIAPHETYPCVRENGTPPTASMEMLDMPQMAAFVYEYYMQKVEALKLAYETTKKTWEKPGTVAESKPQHHVSAHPGGEDTDSEDEDVGDLTETIKAAALRAANEASKAQQEEGQTNGTMETDEQEEPEKEDGGGDGGMVT</sequence>
<evidence type="ECO:0000256" key="12">
    <source>
        <dbReference type="ARBA" id="ARBA00023242"/>
    </source>
</evidence>
<comment type="similarity">
    <text evidence="15 19">Belongs to the CWF11 family.</text>
</comment>
<evidence type="ECO:0000256" key="10">
    <source>
        <dbReference type="ARBA" id="ARBA00022990"/>
    </source>
</evidence>
<protein>
    <recommendedName>
        <fullName evidence="17">RNA helicase aquarius</fullName>
        <ecNumber evidence="2">3.6.4.13</ecNumber>
    </recommendedName>
    <alternativeName>
        <fullName evidence="18">Intron-binding protein of 160 kDa</fullName>
    </alternativeName>
</protein>
<dbReference type="EMBL" id="JARGDH010000004">
    <property type="protein sequence ID" value="KAL0270163.1"/>
    <property type="molecule type" value="Genomic_DNA"/>
</dbReference>
<dbReference type="EMBL" id="JARGDH010000004">
    <property type="protein sequence ID" value="KAL0270162.1"/>
    <property type="molecule type" value="Genomic_DNA"/>
</dbReference>
<dbReference type="InterPro" id="IPR041677">
    <property type="entry name" value="DNA2/NAM7_AAA_11"/>
</dbReference>
<dbReference type="InterPro" id="IPR032174">
    <property type="entry name" value="Aquarius_N"/>
</dbReference>
<evidence type="ECO:0000256" key="8">
    <source>
        <dbReference type="ARBA" id="ARBA00022840"/>
    </source>
</evidence>
<dbReference type="CDD" id="cd17935">
    <property type="entry name" value="EEXXQc_AQR"/>
    <property type="match status" value="1"/>
</dbReference>
<evidence type="ECO:0000256" key="6">
    <source>
        <dbReference type="ARBA" id="ARBA00022801"/>
    </source>
</evidence>
<feature type="compositionally biased region" description="Acidic residues" evidence="20">
    <location>
        <begin position="1451"/>
        <end position="1460"/>
    </location>
</feature>
<dbReference type="PANTHER" id="PTHR10887:SF5">
    <property type="entry name" value="RNA HELICASE AQUARIUS"/>
    <property type="match status" value="1"/>
</dbReference>
<dbReference type="Pfam" id="PF21143">
    <property type="entry name" value="Aquarius_N_2nd"/>
    <property type="match status" value="1"/>
</dbReference>
<dbReference type="Pfam" id="PF21144">
    <property type="entry name" value="Aquarius_N_3rd"/>
    <property type="match status" value="1"/>
</dbReference>
<dbReference type="Gene3D" id="3.40.50.300">
    <property type="entry name" value="P-loop containing nucleotide triphosphate hydrolases"/>
    <property type="match status" value="2"/>
</dbReference>
<evidence type="ECO:0000259" key="22">
    <source>
        <dbReference type="Pfam" id="PF13087"/>
    </source>
</evidence>
<feature type="domain" description="RNA helicase aquarius beta-barrel" evidence="24">
    <location>
        <begin position="494"/>
        <end position="658"/>
    </location>
</feature>
<proteinExistence type="inferred from homology"/>
<feature type="region of interest" description="Disordered" evidence="20">
    <location>
        <begin position="1388"/>
        <end position="1471"/>
    </location>
</feature>
<dbReference type="GO" id="GO:0000398">
    <property type="term" value="P:mRNA splicing, via spliceosome"/>
    <property type="evidence" value="ECO:0007669"/>
    <property type="project" value="InterPro"/>
</dbReference>
<evidence type="ECO:0000256" key="15">
    <source>
        <dbReference type="ARBA" id="ARBA00061244"/>
    </source>
</evidence>
<dbReference type="GO" id="GO:0003724">
    <property type="term" value="F:RNA helicase activity"/>
    <property type="evidence" value="ECO:0007669"/>
    <property type="project" value="UniProtKB-EC"/>
</dbReference>
<dbReference type="InterPro" id="IPR026300">
    <property type="entry name" value="CWF11_fam"/>
</dbReference>
<name>A0AAW2HKJ4_9NEOP</name>
<evidence type="ECO:0000256" key="14">
    <source>
        <dbReference type="ARBA" id="ARBA00057313"/>
    </source>
</evidence>
<dbReference type="Pfam" id="PF13086">
    <property type="entry name" value="AAA_11"/>
    <property type="match status" value="1"/>
</dbReference>
<comment type="function">
    <text evidence="14">Involved in pre-mRNA splicing as component of the spliceosome. Intron-binding spliceosomal protein required to link pre-mRNA splicing and snoRNP (small nucleolar ribonucleoprotein) biogenesis. Plays a key role in position-dependent assembly of intron-encoded box C/D small snoRNP, splicing being required for snoRNP assembly. May act by helping the folding of the snoRNA sequence. Binds to intron of pre-mRNAs in a sequence-independent manner, contacting the region between snoRNA and the branchpoint of introns (40 nucleotides upstream of the branchpoint) during the late stages of splicing. Has ATP-dependent RNA helicase activity and can unwind double-stranded RNA molecules with a 3' overhang (in vitro).</text>
</comment>
<evidence type="ECO:0000256" key="9">
    <source>
        <dbReference type="ARBA" id="ARBA00022884"/>
    </source>
</evidence>
<feature type="compositionally biased region" description="Polar residues" evidence="20">
    <location>
        <begin position="1437"/>
        <end position="1447"/>
    </location>
</feature>
<evidence type="ECO:0000256" key="5">
    <source>
        <dbReference type="ARBA" id="ARBA00022741"/>
    </source>
</evidence>
<comment type="caution">
    <text evidence="26">The sequence shown here is derived from an EMBL/GenBank/DDBJ whole genome shotgun (WGS) entry which is preliminary data.</text>
</comment>
<dbReference type="InterPro" id="IPR048966">
    <property type="entry name" value="Aquarius_b-barrel"/>
</dbReference>
<keyword evidence="7" id="KW-0347">Helicase</keyword>
<feature type="compositionally biased region" description="Acidic residues" evidence="20">
    <location>
        <begin position="1409"/>
        <end position="1420"/>
    </location>
</feature>
<evidence type="ECO:0000256" key="16">
    <source>
        <dbReference type="ARBA" id="ARBA00063921"/>
    </source>
</evidence>
<dbReference type="FunFam" id="3.40.50.300:FF:000396">
    <property type="entry name" value="RNA helicase aquarius"/>
    <property type="match status" value="1"/>
</dbReference>
<dbReference type="EC" id="3.6.4.13" evidence="2"/>
<keyword evidence="12 19" id="KW-0539">Nucleus</keyword>
<dbReference type="GO" id="GO:0016787">
    <property type="term" value="F:hydrolase activity"/>
    <property type="evidence" value="ECO:0007669"/>
    <property type="project" value="UniProtKB-KW"/>
</dbReference>
<dbReference type="CDD" id="cd18808">
    <property type="entry name" value="SF1_C_Upf1"/>
    <property type="match status" value="1"/>
</dbReference>
<feature type="domain" description="DNA2/NAM7 helicase helicase" evidence="21">
    <location>
        <begin position="804"/>
        <end position="1107"/>
    </location>
</feature>
<dbReference type="InterPro" id="IPR048967">
    <property type="entry name" value="Aquarius_insert"/>
</dbReference>
<evidence type="ECO:0000259" key="23">
    <source>
        <dbReference type="Pfam" id="PF16399"/>
    </source>
</evidence>
<feature type="domain" description="DNA2/NAM7 helicase-like C-terminal" evidence="22">
    <location>
        <begin position="1117"/>
        <end position="1306"/>
    </location>
</feature>
<evidence type="ECO:0000256" key="7">
    <source>
        <dbReference type="ARBA" id="ARBA00022806"/>
    </source>
</evidence>
<dbReference type="GO" id="GO:0005654">
    <property type="term" value="C:nucleoplasm"/>
    <property type="evidence" value="ECO:0007669"/>
    <property type="project" value="UniProtKB-SubCell"/>
</dbReference>
<evidence type="ECO:0000259" key="24">
    <source>
        <dbReference type="Pfam" id="PF21143"/>
    </source>
</evidence>
<dbReference type="PANTHER" id="PTHR10887">
    <property type="entry name" value="DNA2/NAM7 HELICASE FAMILY"/>
    <property type="match status" value="1"/>
</dbReference>
<evidence type="ECO:0000256" key="1">
    <source>
        <dbReference type="ARBA" id="ARBA00004642"/>
    </source>
</evidence>
<keyword evidence="3 19" id="KW-0507">mRNA processing</keyword>
<keyword evidence="11 19" id="KW-0508">mRNA splicing</keyword>
<evidence type="ECO:0000256" key="20">
    <source>
        <dbReference type="SAM" id="MobiDB-lite"/>
    </source>
</evidence>
<keyword evidence="10" id="KW-0007">Acetylation</keyword>
<organism evidence="26">
    <name type="scientific">Menopon gallinae</name>
    <name type="common">poultry shaft louse</name>
    <dbReference type="NCBI Taxonomy" id="328185"/>
    <lineage>
        <taxon>Eukaryota</taxon>
        <taxon>Metazoa</taxon>
        <taxon>Ecdysozoa</taxon>
        <taxon>Arthropoda</taxon>
        <taxon>Hexapoda</taxon>
        <taxon>Insecta</taxon>
        <taxon>Pterygota</taxon>
        <taxon>Neoptera</taxon>
        <taxon>Paraneoptera</taxon>
        <taxon>Psocodea</taxon>
        <taxon>Troctomorpha</taxon>
        <taxon>Phthiraptera</taxon>
        <taxon>Amblycera</taxon>
        <taxon>Menoponidae</taxon>
        <taxon>Menopon</taxon>
    </lineage>
</organism>
<keyword evidence="9" id="KW-0694">RNA-binding</keyword>
<evidence type="ECO:0000259" key="25">
    <source>
        <dbReference type="Pfam" id="PF21144"/>
    </source>
</evidence>
<keyword evidence="4" id="KW-0747">Spliceosome</keyword>
<dbReference type="InterPro" id="IPR045055">
    <property type="entry name" value="DNA2/NAM7-like"/>
</dbReference>
<dbReference type="GO" id="GO:0003729">
    <property type="term" value="F:mRNA binding"/>
    <property type="evidence" value="ECO:0007669"/>
    <property type="project" value="TreeGrafter"/>
</dbReference>
<accession>A0AAW2HKJ4</accession>
<evidence type="ECO:0000256" key="13">
    <source>
        <dbReference type="ARBA" id="ARBA00047984"/>
    </source>
</evidence>
<dbReference type="EMBL" id="JARGDH010000004">
    <property type="protein sequence ID" value="KAL0270164.1"/>
    <property type="molecule type" value="Genomic_DNA"/>
</dbReference>
<evidence type="ECO:0000259" key="21">
    <source>
        <dbReference type="Pfam" id="PF13086"/>
    </source>
</evidence>
<evidence type="ECO:0000256" key="18">
    <source>
        <dbReference type="ARBA" id="ARBA00083796"/>
    </source>
</evidence>
<comment type="subcellular location">
    <subcellularLocation>
        <location evidence="1">Nucleus</location>
        <location evidence="1">Nucleoplasm</location>
    </subcellularLocation>
</comment>
<comment type="subunit">
    <text evidence="16">Identified in the spliceosome C complex. Component of the XAB2 complex, a multimeric protein complex composed of XAB2, PRPF19, AQR, ZNF830, ISY1, and PPIE. Identified in a pentameric intron-binding (IB) complex composed of AQR, XAB2, ISY1, ZNF830 and PPIE that is incorporated into the spliceosome as a preassembled complex. The IB complex does not contain PRPF19. Within the spliceosome, interacts with SNRPA1, SF3B1, SF3B3, SF3A1 and SF3A2.</text>
</comment>
<dbReference type="PIRSF" id="PIRSF038901">
    <property type="entry name" value="AQR_cwf11"/>
    <property type="match status" value="1"/>
</dbReference>
<comment type="catalytic activity">
    <reaction evidence="13">
        <text>ATP + H2O = ADP + phosphate + H(+)</text>
        <dbReference type="Rhea" id="RHEA:13065"/>
        <dbReference type="ChEBI" id="CHEBI:15377"/>
        <dbReference type="ChEBI" id="CHEBI:15378"/>
        <dbReference type="ChEBI" id="CHEBI:30616"/>
        <dbReference type="ChEBI" id="CHEBI:43474"/>
        <dbReference type="ChEBI" id="CHEBI:456216"/>
        <dbReference type="EC" id="3.6.4.13"/>
    </reaction>
</comment>
<reference evidence="26" key="1">
    <citation type="journal article" date="2024" name="Gigascience">
        <title>Chromosome-level genome of the poultry shaft louse Menopon gallinae provides insight into the host-switching and adaptive evolution of parasitic lice.</title>
        <authorList>
            <person name="Xu Y."/>
            <person name="Ma L."/>
            <person name="Liu S."/>
            <person name="Liang Y."/>
            <person name="Liu Q."/>
            <person name="He Z."/>
            <person name="Tian L."/>
            <person name="Duan Y."/>
            <person name="Cai W."/>
            <person name="Li H."/>
            <person name="Song F."/>
        </authorList>
    </citation>
    <scope>NUCLEOTIDE SEQUENCE</scope>
    <source>
        <strain evidence="26">Cailab_2023a</strain>
    </source>
</reference>
<dbReference type="GO" id="GO:0005524">
    <property type="term" value="F:ATP binding"/>
    <property type="evidence" value="ECO:0007669"/>
    <property type="project" value="UniProtKB-KW"/>
</dbReference>
<dbReference type="SUPFAM" id="SSF52540">
    <property type="entry name" value="P-loop containing nucleoside triphosphate hydrolases"/>
    <property type="match status" value="1"/>
</dbReference>
<feature type="domain" description="RNA helicase aquarius insertion" evidence="25">
    <location>
        <begin position="706"/>
        <end position="792"/>
    </location>
</feature>
<evidence type="ECO:0000256" key="4">
    <source>
        <dbReference type="ARBA" id="ARBA00022728"/>
    </source>
</evidence>
<keyword evidence="8" id="KW-0067">ATP-binding</keyword>
<dbReference type="InterPro" id="IPR027417">
    <property type="entry name" value="P-loop_NTPase"/>
</dbReference>
<evidence type="ECO:0000256" key="11">
    <source>
        <dbReference type="ARBA" id="ARBA00023187"/>
    </source>
</evidence>
<dbReference type="GO" id="GO:0071013">
    <property type="term" value="C:catalytic step 2 spliceosome"/>
    <property type="evidence" value="ECO:0007669"/>
    <property type="project" value="TreeGrafter"/>
</dbReference>
<gene>
    <name evidence="26" type="ORF">PYX00_007657</name>
</gene>
<dbReference type="InterPro" id="IPR041679">
    <property type="entry name" value="DNA2/NAM7-like_C"/>
</dbReference>
<keyword evidence="6" id="KW-0378">Hydrolase</keyword>